<dbReference type="CDD" id="cd06170">
    <property type="entry name" value="LuxR_C_like"/>
    <property type="match status" value="1"/>
</dbReference>
<evidence type="ECO:0000256" key="7">
    <source>
        <dbReference type="PROSITE-ProRule" id="PRU00169"/>
    </source>
</evidence>
<dbReference type="Pfam" id="PF00072">
    <property type="entry name" value="Response_reg"/>
    <property type="match status" value="1"/>
</dbReference>
<evidence type="ECO:0000256" key="3">
    <source>
        <dbReference type="ARBA" id="ARBA00023015"/>
    </source>
</evidence>
<dbReference type="InterPro" id="IPR016032">
    <property type="entry name" value="Sig_transdc_resp-reg_C-effctor"/>
</dbReference>
<dbReference type="PANTHER" id="PTHR43214:SF37">
    <property type="entry name" value="TRANSCRIPTIONAL REGULATORY PROTEIN YDFI"/>
    <property type="match status" value="1"/>
</dbReference>
<dbReference type="PROSITE" id="PS50043">
    <property type="entry name" value="HTH_LUXR_2"/>
    <property type="match status" value="1"/>
</dbReference>
<evidence type="ECO:0000259" key="8">
    <source>
        <dbReference type="PROSITE" id="PS50043"/>
    </source>
</evidence>
<dbReference type="Proteomes" id="UP000198636">
    <property type="component" value="Unassembled WGS sequence"/>
</dbReference>
<protein>
    <recommendedName>
        <fullName evidence="1">Stage 0 sporulation protein A homolog</fullName>
    </recommendedName>
</protein>
<name>A0A1G5JMR7_9FIRM</name>
<dbReference type="SMART" id="SM00448">
    <property type="entry name" value="REC"/>
    <property type="match status" value="1"/>
</dbReference>
<keyword evidence="2 7" id="KW-0597">Phosphoprotein</keyword>
<keyword evidence="4" id="KW-0238">DNA-binding</keyword>
<reference evidence="10 11" key="1">
    <citation type="submission" date="2016-10" db="EMBL/GenBank/DDBJ databases">
        <authorList>
            <person name="de Groot N.N."/>
        </authorList>
    </citation>
    <scope>NUCLEOTIDE SEQUENCE [LARGE SCALE GENOMIC DNA]</scope>
    <source>
        <strain evidence="10 11">DSM 18978</strain>
    </source>
</reference>
<dbReference type="STRING" id="1120976.SAMN03080606_02915"/>
<dbReference type="GO" id="GO:0000160">
    <property type="term" value="P:phosphorelay signal transduction system"/>
    <property type="evidence" value="ECO:0007669"/>
    <property type="project" value="InterPro"/>
</dbReference>
<dbReference type="RefSeq" id="WP_091545105.1">
    <property type="nucleotide sequence ID" value="NZ_FMUS01000020.1"/>
</dbReference>
<dbReference type="CDD" id="cd17535">
    <property type="entry name" value="REC_NarL-like"/>
    <property type="match status" value="1"/>
</dbReference>
<dbReference type="InterPro" id="IPR011006">
    <property type="entry name" value="CheY-like_superfamily"/>
</dbReference>
<evidence type="ECO:0000313" key="11">
    <source>
        <dbReference type="Proteomes" id="UP000198636"/>
    </source>
</evidence>
<dbReference type="Pfam" id="PF00196">
    <property type="entry name" value="GerE"/>
    <property type="match status" value="1"/>
</dbReference>
<evidence type="ECO:0000259" key="9">
    <source>
        <dbReference type="PROSITE" id="PS50110"/>
    </source>
</evidence>
<evidence type="ECO:0000256" key="5">
    <source>
        <dbReference type="ARBA" id="ARBA00023163"/>
    </source>
</evidence>
<dbReference type="SUPFAM" id="SSF52172">
    <property type="entry name" value="CheY-like"/>
    <property type="match status" value="1"/>
</dbReference>
<sequence length="215" mass="24095">MYYKIKVLIVDDHEMVRMGLNAYLSTEADIEIIGEANGGRQAIAKAVELFPDVILMDLVMEDIDGIQATKRIIEEYSTLNKTIKIIALTSFIDDDKVFSALEAGAFSYLLKTSSASEVVEAIRKAVNNKPVFESEVTTLMLNRVQKKSPKHSLLTQRELEVLKLIGEGKNNKEIGEELYIGIKTVKTHVSNILSKLELEDRTKAAVYANQNNILY</sequence>
<dbReference type="SMART" id="SM00421">
    <property type="entry name" value="HTH_LUXR"/>
    <property type="match status" value="1"/>
</dbReference>
<keyword evidence="11" id="KW-1185">Reference proteome</keyword>
<dbReference type="InterPro" id="IPR001789">
    <property type="entry name" value="Sig_transdc_resp-reg_receiver"/>
</dbReference>
<feature type="modified residue" description="4-aspartylphosphate" evidence="7">
    <location>
        <position position="57"/>
    </location>
</feature>
<dbReference type="EMBL" id="FMUS01000020">
    <property type="protein sequence ID" value="SCY89221.1"/>
    <property type="molecule type" value="Genomic_DNA"/>
</dbReference>
<dbReference type="OrthoDB" id="9779069at2"/>
<feature type="domain" description="HTH luxR-type" evidence="8">
    <location>
        <begin position="147"/>
        <end position="212"/>
    </location>
</feature>
<dbReference type="InterPro" id="IPR058245">
    <property type="entry name" value="NreC/VraR/RcsB-like_REC"/>
</dbReference>
<gene>
    <name evidence="10" type="ORF">SAMN03080606_02915</name>
</gene>
<dbReference type="Gene3D" id="3.40.50.2300">
    <property type="match status" value="1"/>
</dbReference>
<dbReference type="SUPFAM" id="SSF46894">
    <property type="entry name" value="C-terminal effector domain of the bipartite response regulators"/>
    <property type="match status" value="1"/>
</dbReference>
<evidence type="ECO:0000256" key="6">
    <source>
        <dbReference type="ARBA" id="ARBA00024867"/>
    </source>
</evidence>
<keyword evidence="3" id="KW-0805">Transcription regulation</keyword>
<dbReference type="GO" id="GO:0006355">
    <property type="term" value="P:regulation of DNA-templated transcription"/>
    <property type="evidence" value="ECO:0007669"/>
    <property type="project" value="InterPro"/>
</dbReference>
<evidence type="ECO:0000313" key="10">
    <source>
        <dbReference type="EMBL" id="SCY89221.1"/>
    </source>
</evidence>
<proteinExistence type="predicted"/>
<evidence type="ECO:0000256" key="1">
    <source>
        <dbReference type="ARBA" id="ARBA00018672"/>
    </source>
</evidence>
<dbReference type="PROSITE" id="PS00622">
    <property type="entry name" value="HTH_LUXR_1"/>
    <property type="match status" value="1"/>
</dbReference>
<accession>A0A1G5JMR7</accession>
<dbReference type="AlphaFoldDB" id="A0A1G5JMR7"/>
<evidence type="ECO:0000256" key="2">
    <source>
        <dbReference type="ARBA" id="ARBA00022553"/>
    </source>
</evidence>
<dbReference type="PRINTS" id="PR00038">
    <property type="entry name" value="HTHLUXR"/>
</dbReference>
<dbReference type="PANTHER" id="PTHR43214">
    <property type="entry name" value="TWO-COMPONENT RESPONSE REGULATOR"/>
    <property type="match status" value="1"/>
</dbReference>
<dbReference type="InterPro" id="IPR039420">
    <property type="entry name" value="WalR-like"/>
</dbReference>
<dbReference type="PROSITE" id="PS50110">
    <property type="entry name" value="RESPONSE_REGULATORY"/>
    <property type="match status" value="1"/>
</dbReference>
<feature type="domain" description="Response regulatory" evidence="9">
    <location>
        <begin position="6"/>
        <end position="126"/>
    </location>
</feature>
<dbReference type="InterPro" id="IPR000792">
    <property type="entry name" value="Tscrpt_reg_LuxR_C"/>
</dbReference>
<keyword evidence="5" id="KW-0804">Transcription</keyword>
<comment type="function">
    <text evidence="6">May play the central regulatory role in sporulation. It may be an element of the effector pathway responsible for the activation of sporulation genes in response to nutritional stress. Spo0A may act in concert with spo0H (a sigma factor) to control the expression of some genes that are critical to the sporulation process.</text>
</comment>
<dbReference type="GO" id="GO:0003677">
    <property type="term" value="F:DNA binding"/>
    <property type="evidence" value="ECO:0007669"/>
    <property type="project" value="UniProtKB-KW"/>
</dbReference>
<organism evidence="10 11">
    <name type="scientific">Alkaliphilus peptidifermentans DSM 18978</name>
    <dbReference type="NCBI Taxonomy" id="1120976"/>
    <lineage>
        <taxon>Bacteria</taxon>
        <taxon>Bacillati</taxon>
        <taxon>Bacillota</taxon>
        <taxon>Clostridia</taxon>
        <taxon>Peptostreptococcales</taxon>
        <taxon>Natronincolaceae</taxon>
        <taxon>Alkaliphilus</taxon>
    </lineage>
</organism>
<evidence type="ECO:0000256" key="4">
    <source>
        <dbReference type="ARBA" id="ARBA00023125"/>
    </source>
</evidence>